<reference evidence="2" key="1">
    <citation type="submission" date="2012-09" db="EMBL/GenBank/DDBJ databases">
        <title>Genome sequencing and comparative transcriptomics of race 1 and race 4 of banana pathogen: Fusarium oxysporum f. sp. cubense.</title>
        <authorList>
            <person name="Fang X."/>
            <person name="Huang J."/>
        </authorList>
    </citation>
    <scope>NUCLEOTIDE SEQUENCE [LARGE SCALE GENOMIC DNA]</scope>
    <source>
        <strain evidence="2">race 1</strain>
    </source>
</reference>
<sequence>MALAVTDPFIKLPPELRIQVLVSTRCKSSISRIIQASPTMLQQYLAHKNSILRQVLAAEFDSEMIQDAMAILSFPSRHLMFKGLKVAPRFNSANLTSSERKSNVTHIPSKLRLRKVSNAEYEAVGCVHSYVCSLYGAMLAQCNNAYLPTALAAPSLRTQLFFPIPDALFFDANVYAPNLRLLSRDLGDDIGAGFSTLGLDRLTNFLRYDMAKPDERKALDKKLKDVWKFGAPSISSTWDMHFMLLLVSKQKYKNGCESSLYNQLSLKPKEKLRYKIGQQRAWVFFDDSRFYPPESTERPTFPSERFLAEQPIKKTFINDWFDSLRNEKG</sequence>
<proteinExistence type="predicted"/>
<dbReference type="EMBL" id="KB731250">
    <property type="protein sequence ID" value="ENH63431.1"/>
    <property type="molecule type" value="Genomic_DNA"/>
</dbReference>
<dbReference type="OMA" id="HLMFKGV"/>
<dbReference type="VEuPathDB" id="FungiDB:FOC1_g10000447"/>
<dbReference type="Proteomes" id="UP000016928">
    <property type="component" value="Unassembled WGS sequence"/>
</dbReference>
<evidence type="ECO:0000313" key="2">
    <source>
        <dbReference type="Proteomes" id="UP000016928"/>
    </source>
</evidence>
<evidence type="ECO:0000313" key="1">
    <source>
        <dbReference type="EMBL" id="ENH63431.1"/>
    </source>
</evidence>
<organism evidence="1 2">
    <name type="scientific">Fusarium oxysporum f. sp. cubense (strain race 1)</name>
    <name type="common">Panama disease fungus</name>
    <dbReference type="NCBI Taxonomy" id="1229664"/>
    <lineage>
        <taxon>Eukaryota</taxon>
        <taxon>Fungi</taxon>
        <taxon>Dikarya</taxon>
        <taxon>Ascomycota</taxon>
        <taxon>Pezizomycotina</taxon>
        <taxon>Sordariomycetes</taxon>
        <taxon>Hypocreomycetidae</taxon>
        <taxon>Hypocreales</taxon>
        <taxon>Nectriaceae</taxon>
        <taxon>Fusarium</taxon>
        <taxon>Fusarium oxysporum species complex</taxon>
    </lineage>
</organism>
<dbReference type="OrthoDB" id="4636359at2759"/>
<dbReference type="AlphaFoldDB" id="N4U3Q4"/>
<accession>N4U3Q4</accession>
<protein>
    <submittedName>
        <fullName evidence="1">Uncharacterized protein</fullName>
    </submittedName>
</protein>
<dbReference type="HOGENOM" id="CLU_035151_1_1_1"/>
<reference evidence="2" key="2">
    <citation type="journal article" date="2014" name="PLoS ONE">
        <title>Genome and Transcriptome Analysis of the Fungal Pathogen Fusarium oxysporum f. sp. cubense Causing Banana Vascular Wilt Disease.</title>
        <authorList>
            <person name="Guo L."/>
            <person name="Han L."/>
            <person name="Yang L."/>
            <person name="Zeng H."/>
            <person name="Fan D."/>
            <person name="Zhu Y."/>
            <person name="Feng Y."/>
            <person name="Wang G."/>
            <person name="Peng C."/>
            <person name="Jiang X."/>
            <person name="Zhou D."/>
            <person name="Ni P."/>
            <person name="Liang C."/>
            <person name="Liu L."/>
            <person name="Wang J."/>
            <person name="Mao C."/>
            <person name="Fang X."/>
            <person name="Peng M."/>
            <person name="Huang J."/>
        </authorList>
    </citation>
    <scope>NUCLEOTIDE SEQUENCE [LARGE SCALE GENOMIC DNA]</scope>
    <source>
        <strain evidence="2">race 1</strain>
    </source>
</reference>
<gene>
    <name evidence="1" type="ORF">FOC1_g10000447</name>
</gene>
<name>N4U3Q4_FUSC1</name>